<gene>
    <name evidence="6" type="ORF">PACLA_8A042700</name>
</gene>
<dbReference type="InterPro" id="IPR013216">
    <property type="entry name" value="Methyltransf_11"/>
</dbReference>
<dbReference type="GO" id="GO:0008757">
    <property type="term" value="F:S-adenosylmethionine-dependent methyltransferase activity"/>
    <property type="evidence" value="ECO:0007669"/>
    <property type="project" value="InterPro"/>
</dbReference>
<feature type="compositionally biased region" description="Polar residues" evidence="5">
    <location>
        <begin position="81"/>
        <end position="92"/>
    </location>
</feature>
<comment type="caution">
    <text evidence="6">The sequence shown here is derived from an EMBL/GenBank/DDBJ whole genome shotgun (WGS) entry which is preliminary data.</text>
</comment>
<dbReference type="GO" id="GO:0030488">
    <property type="term" value="P:tRNA methylation"/>
    <property type="evidence" value="ECO:0007669"/>
    <property type="project" value="TreeGrafter"/>
</dbReference>
<keyword evidence="4" id="KW-0694">RNA-binding</keyword>
<dbReference type="Pfam" id="PF08241">
    <property type="entry name" value="Methyltransf_11"/>
    <property type="match status" value="1"/>
</dbReference>
<dbReference type="GO" id="GO:0002098">
    <property type="term" value="P:tRNA wobble uridine modification"/>
    <property type="evidence" value="ECO:0007669"/>
    <property type="project" value="TreeGrafter"/>
</dbReference>
<keyword evidence="7" id="KW-1185">Reference proteome</keyword>
<organism evidence="6 7">
    <name type="scientific">Paramuricea clavata</name>
    <name type="common">Red gorgonian</name>
    <name type="synonym">Violescent sea-whip</name>
    <dbReference type="NCBI Taxonomy" id="317549"/>
    <lineage>
        <taxon>Eukaryota</taxon>
        <taxon>Metazoa</taxon>
        <taxon>Cnidaria</taxon>
        <taxon>Anthozoa</taxon>
        <taxon>Octocorallia</taxon>
        <taxon>Malacalcyonacea</taxon>
        <taxon>Plexauridae</taxon>
        <taxon>Paramuricea</taxon>
    </lineage>
</organism>
<dbReference type="GO" id="GO:0106335">
    <property type="term" value="F:tRNA (5-carboxymethyluridine(34)-5-O)-methyltransferase activity"/>
    <property type="evidence" value="ECO:0007669"/>
    <property type="project" value="TreeGrafter"/>
</dbReference>
<dbReference type="InterPro" id="IPR051422">
    <property type="entry name" value="AlkB_tRNA_MeTrf/Diox"/>
</dbReference>
<feature type="region of interest" description="Disordered" evidence="5">
    <location>
        <begin position="73"/>
        <end position="92"/>
    </location>
</feature>
<dbReference type="PANTHER" id="PTHR13069:SF21">
    <property type="entry name" value="ALKYLATED DNA REPAIR PROTEIN ALKB HOMOLOG 8"/>
    <property type="match status" value="1"/>
</dbReference>
<dbReference type="PANTHER" id="PTHR13069">
    <property type="entry name" value="ALKYLATED DNA REPAIR PROTEIN ALKB HOMOLOG 8"/>
    <property type="match status" value="1"/>
</dbReference>
<dbReference type="Proteomes" id="UP001152795">
    <property type="component" value="Unassembled WGS sequence"/>
</dbReference>
<name>A0A7D9I3D7_PARCT</name>
<evidence type="ECO:0000256" key="5">
    <source>
        <dbReference type="SAM" id="MobiDB-lite"/>
    </source>
</evidence>
<dbReference type="SUPFAM" id="SSF53335">
    <property type="entry name" value="S-adenosyl-L-methionine-dependent methyltransferases"/>
    <property type="match status" value="1"/>
</dbReference>
<proteinExistence type="predicted"/>
<dbReference type="InterPro" id="IPR029063">
    <property type="entry name" value="SAM-dependent_MTases_sf"/>
</dbReference>
<keyword evidence="1" id="KW-0489">Methyltransferase</keyword>
<dbReference type="GO" id="GO:0000049">
    <property type="term" value="F:tRNA binding"/>
    <property type="evidence" value="ECO:0007669"/>
    <property type="project" value="TreeGrafter"/>
</dbReference>
<dbReference type="Gene3D" id="3.40.50.150">
    <property type="entry name" value="Vaccinia Virus protein VP39"/>
    <property type="match status" value="2"/>
</dbReference>
<reference evidence="6" key="1">
    <citation type="submission" date="2020-04" db="EMBL/GenBank/DDBJ databases">
        <authorList>
            <person name="Alioto T."/>
            <person name="Alioto T."/>
            <person name="Gomez Garrido J."/>
        </authorList>
    </citation>
    <scope>NUCLEOTIDE SEQUENCE</scope>
    <source>
        <strain evidence="6">A484AB</strain>
    </source>
</reference>
<protein>
    <submittedName>
        <fullName evidence="6">Alkylated DNA repair alkB homolog 8-like</fullName>
    </submittedName>
</protein>
<dbReference type="CDD" id="cd02440">
    <property type="entry name" value="AdoMet_MTases"/>
    <property type="match status" value="1"/>
</dbReference>
<keyword evidence="2" id="KW-0808">Transferase</keyword>
<dbReference type="OrthoDB" id="271595at2759"/>
<dbReference type="SUPFAM" id="SSF51197">
    <property type="entry name" value="Clavaminate synthase-like"/>
    <property type="match status" value="1"/>
</dbReference>
<feature type="non-terminal residue" evidence="6">
    <location>
        <position position="1"/>
    </location>
</feature>
<evidence type="ECO:0000256" key="4">
    <source>
        <dbReference type="ARBA" id="ARBA00022884"/>
    </source>
</evidence>
<evidence type="ECO:0000256" key="2">
    <source>
        <dbReference type="ARBA" id="ARBA00022679"/>
    </source>
</evidence>
<evidence type="ECO:0000256" key="3">
    <source>
        <dbReference type="ARBA" id="ARBA00022833"/>
    </source>
</evidence>
<dbReference type="InterPro" id="IPR005123">
    <property type="entry name" value="Oxoglu/Fe-dep_dioxygenase_dom"/>
</dbReference>
<evidence type="ECO:0000313" key="7">
    <source>
        <dbReference type="Proteomes" id="UP001152795"/>
    </source>
</evidence>
<keyword evidence="3" id="KW-0862">Zinc</keyword>
<dbReference type="EMBL" id="CACRXK020002904">
    <property type="protein sequence ID" value="CAB3996600.1"/>
    <property type="molecule type" value="Genomic_DNA"/>
</dbReference>
<dbReference type="PROSITE" id="PS51471">
    <property type="entry name" value="FE2OG_OXY"/>
    <property type="match status" value="1"/>
</dbReference>
<evidence type="ECO:0000313" key="6">
    <source>
        <dbReference type="EMBL" id="CAB3996600.1"/>
    </source>
</evidence>
<dbReference type="GO" id="GO:0005737">
    <property type="term" value="C:cytoplasm"/>
    <property type="evidence" value="ECO:0007669"/>
    <property type="project" value="TreeGrafter"/>
</dbReference>
<sequence length="567" mass="63503">IPPHVDTHSAFEDGIISLSLGAKVAMDFRHPDGRHVFILLPRRSVLIMTEECRYAWTHGITPRKYDVVNEDEVTPNDEGVHSTTQHPSNPSNAVTLLPRKVRLSLTFRKIRHTPCDCKYTANCDSQNYGRQLTKGGGGVDNSLPQSEEDALNLEKEHVHNVYESIAEHFSGTRHSPWPKIAEFLKKQPPGSIVADVGCGNGKYLGINDQLLMFGSDRSQNLAAICRERGYHVIVCDILSLPYRSNSFDVCICIAVIHHLSTAARRLAAIKELTRIIRPGGRILISVWALEQDFKNAENRKNRDHWGKYAQTDSKMCSTANHVEKQDLDQFHVSLPSERKSYPTNSNIETTSAGVVTSAINNGVVSKQDLCSKVSNRVYDLDCQNNIYSDTKRVSHNNEDTDTLNTPKCSRMSSCVTDTSKADCTSEILSASLNTSSNEIETSTQECTGNTAASRDDSVKLKVNASRDVFEQQDLLIPWNYRGQKNCTNSSKELTCASDKHLVDQDEQGLNSAGKDKVPKVYQRFYHVFKENELADECRKLDDISVVRCYYDKGNWCVELEKVTGLLI</sequence>
<evidence type="ECO:0000256" key="1">
    <source>
        <dbReference type="ARBA" id="ARBA00022603"/>
    </source>
</evidence>
<dbReference type="GO" id="GO:0005634">
    <property type="term" value="C:nucleus"/>
    <property type="evidence" value="ECO:0007669"/>
    <property type="project" value="TreeGrafter"/>
</dbReference>
<dbReference type="Gene3D" id="2.60.120.1520">
    <property type="match status" value="1"/>
</dbReference>
<dbReference type="InterPro" id="IPR027450">
    <property type="entry name" value="AlkB-like"/>
</dbReference>
<accession>A0A7D9I3D7</accession>
<dbReference type="AlphaFoldDB" id="A0A7D9I3D7"/>
<dbReference type="Pfam" id="PF13532">
    <property type="entry name" value="2OG-FeII_Oxy_2"/>
    <property type="match status" value="1"/>
</dbReference>